<accession>A0A3S5AK61</accession>
<dbReference type="Proteomes" id="UP000784294">
    <property type="component" value="Unassembled WGS sequence"/>
</dbReference>
<dbReference type="AlphaFoldDB" id="A0A3S5AK61"/>
<sequence>MGRLCLRYCVESIEERRLERRVLCADETDHETGLWMPAKPANAKTRDAVAGTVLSLLSPPGGCELARQACLNQPNLQSFFSGLTCRQMTSSYFRHPSLGAGIRVEFIETVCASAFGSRLKAQFCLDMPPALTRVDEESGSFYVKMVCLFHRQLTSRPNAASKGNLPMTYGKA</sequence>
<evidence type="ECO:0000313" key="2">
    <source>
        <dbReference type="Proteomes" id="UP000784294"/>
    </source>
</evidence>
<gene>
    <name evidence="1" type="ORF">PXEA_LOCUS12035</name>
</gene>
<name>A0A3S5AK61_9PLAT</name>
<keyword evidence="2" id="KW-1185">Reference proteome</keyword>
<comment type="caution">
    <text evidence="1">The sequence shown here is derived from an EMBL/GenBank/DDBJ whole genome shotgun (WGS) entry which is preliminary data.</text>
</comment>
<evidence type="ECO:0000313" key="1">
    <source>
        <dbReference type="EMBL" id="VEL18595.1"/>
    </source>
</evidence>
<reference evidence="1" key="1">
    <citation type="submission" date="2018-11" db="EMBL/GenBank/DDBJ databases">
        <authorList>
            <consortium name="Pathogen Informatics"/>
        </authorList>
    </citation>
    <scope>NUCLEOTIDE SEQUENCE</scope>
</reference>
<dbReference type="EMBL" id="CAAALY010037705">
    <property type="protein sequence ID" value="VEL18595.1"/>
    <property type="molecule type" value="Genomic_DNA"/>
</dbReference>
<organism evidence="1 2">
    <name type="scientific">Protopolystoma xenopodis</name>
    <dbReference type="NCBI Taxonomy" id="117903"/>
    <lineage>
        <taxon>Eukaryota</taxon>
        <taxon>Metazoa</taxon>
        <taxon>Spiralia</taxon>
        <taxon>Lophotrochozoa</taxon>
        <taxon>Platyhelminthes</taxon>
        <taxon>Monogenea</taxon>
        <taxon>Polyopisthocotylea</taxon>
        <taxon>Polystomatidea</taxon>
        <taxon>Polystomatidae</taxon>
        <taxon>Protopolystoma</taxon>
    </lineage>
</organism>
<proteinExistence type="predicted"/>
<protein>
    <submittedName>
        <fullName evidence="1">Uncharacterized protein</fullName>
    </submittedName>
</protein>